<dbReference type="InterPro" id="IPR051589">
    <property type="entry name" value="Sialate-O-sulfotransferase"/>
</dbReference>
<reference evidence="3" key="1">
    <citation type="submission" date="2025-08" db="UniProtKB">
        <authorList>
            <consortium name="RefSeq"/>
        </authorList>
    </citation>
    <scope>IDENTIFICATION</scope>
</reference>
<feature type="transmembrane region" description="Helical" evidence="1">
    <location>
        <begin position="21"/>
        <end position="38"/>
    </location>
</feature>
<accession>A0ABM1EN02</accession>
<protein>
    <submittedName>
        <fullName evidence="3">Uncharacterized protein LOC106813851</fullName>
    </submittedName>
</protein>
<dbReference type="GeneID" id="106813851"/>
<proteinExistence type="predicted"/>
<evidence type="ECO:0000313" key="3">
    <source>
        <dbReference type="RefSeq" id="XP_014673573.1"/>
    </source>
</evidence>
<evidence type="ECO:0000313" key="2">
    <source>
        <dbReference type="Proteomes" id="UP000695022"/>
    </source>
</evidence>
<keyword evidence="1" id="KW-0812">Transmembrane</keyword>
<name>A0ABM1EN02_PRICU</name>
<dbReference type="RefSeq" id="XP_014673573.1">
    <property type="nucleotide sequence ID" value="XM_014818087.1"/>
</dbReference>
<keyword evidence="1" id="KW-1133">Transmembrane helix</keyword>
<keyword evidence="2" id="KW-1185">Reference proteome</keyword>
<dbReference type="Proteomes" id="UP000695022">
    <property type="component" value="Unplaced"/>
</dbReference>
<dbReference type="PANTHER" id="PTHR45964:SF5">
    <property type="entry name" value="WSCD FAMILY MEMBER CG9164"/>
    <property type="match status" value="1"/>
</dbReference>
<sequence length="221" mass="23655">MQFHALATLHASMAAGESRTILIGIIISAIALMCLYQMSDHSHQTPALAKPKIWIREYSTGVRSTREWRRTDAPGASYVGCTAVVRDGTDAFGSSDARSCILACQREAAAYATVDDAGSWCRCVHGSSSSSSELLVSPTSCRSVTAEQDVTAAFAPTSDEARLYKLERCTQRHGNAPCSLVCLDPIGAHPVVALASAPGSGNTWLRYLIEMTSGDGRIRRT</sequence>
<dbReference type="PANTHER" id="PTHR45964">
    <property type="entry name" value="WSCD FAMILY MEMBER CG9164"/>
    <property type="match status" value="1"/>
</dbReference>
<gene>
    <name evidence="3" type="primary">LOC106813851</name>
</gene>
<evidence type="ECO:0000256" key="1">
    <source>
        <dbReference type="SAM" id="Phobius"/>
    </source>
</evidence>
<keyword evidence="1" id="KW-0472">Membrane</keyword>
<organism evidence="2 3">
    <name type="scientific">Priapulus caudatus</name>
    <name type="common">Priapulid worm</name>
    <dbReference type="NCBI Taxonomy" id="37621"/>
    <lineage>
        <taxon>Eukaryota</taxon>
        <taxon>Metazoa</taxon>
        <taxon>Ecdysozoa</taxon>
        <taxon>Scalidophora</taxon>
        <taxon>Priapulida</taxon>
        <taxon>Priapulimorpha</taxon>
        <taxon>Priapulimorphida</taxon>
        <taxon>Priapulidae</taxon>
        <taxon>Priapulus</taxon>
    </lineage>
</organism>